<feature type="chain" id="PRO_5044551652" evidence="1">
    <location>
        <begin position="20"/>
        <end position="128"/>
    </location>
</feature>
<evidence type="ECO:0000313" key="2">
    <source>
        <dbReference type="EMBL" id="VDO89540.1"/>
    </source>
</evidence>
<proteinExistence type="predicted"/>
<evidence type="ECO:0000313" key="3">
    <source>
        <dbReference type="Proteomes" id="UP000050761"/>
    </source>
</evidence>
<reference evidence="4" key="2">
    <citation type="submission" date="2019-09" db="UniProtKB">
        <authorList>
            <consortium name="WormBaseParasite"/>
        </authorList>
    </citation>
    <scope>IDENTIFICATION</scope>
</reference>
<reference evidence="2 3" key="1">
    <citation type="submission" date="2018-11" db="EMBL/GenBank/DDBJ databases">
        <authorList>
            <consortium name="Pathogen Informatics"/>
        </authorList>
    </citation>
    <scope>NUCLEOTIDE SEQUENCE [LARGE SCALE GENOMIC DNA]</scope>
</reference>
<accession>A0A183FU67</accession>
<dbReference type="EMBL" id="UZAH01027201">
    <property type="protein sequence ID" value="VDO89540.1"/>
    <property type="molecule type" value="Genomic_DNA"/>
</dbReference>
<keyword evidence="3" id="KW-1185">Reference proteome</keyword>
<evidence type="ECO:0000256" key="1">
    <source>
        <dbReference type="SAM" id="SignalP"/>
    </source>
</evidence>
<gene>
    <name evidence="2" type="ORF">HPBE_LOCUS11703</name>
</gene>
<sequence>MPSPLSVLVLVFHLQVASAVICLSADSKFGQGCVPLYGSYSYNVRPYSSPYAYYSYSRAPYQQYSRRPYYGYQQPSPYYYAWPQPNYYYQFPSRRNNQYTYYNSGYYSRSYSRAYSYGQARPATYTYG</sequence>
<dbReference type="WBParaSite" id="HPBE_0001170201-mRNA-1">
    <property type="protein sequence ID" value="HPBE_0001170201-mRNA-1"/>
    <property type="gene ID" value="HPBE_0001170201"/>
</dbReference>
<dbReference type="AlphaFoldDB" id="A0A183FU67"/>
<protein>
    <submittedName>
        <fullName evidence="2 4">Uncharacterized protein</fullName>
    </submittedName>
</protein>
<feature type="signal peptide" evidence="1">
    <location>
        <begin position="1"/>
        <end position="19"/>
    </location>
</feature>
<evidence type="ECO:0000313" key="4">
    <source>
        <dbReference type="WBParaSite" id="HPBE_0001170201-mRNA-1"/>
    </source>
</evidence>
<accession>A0A3P7YN06</accession>
<keyword evidence="1" id="KW-0732">Signal</keyword>
<dbReference type="Proteomes" id="UP000050761">
    <property type="component" value="Unassembled WGS sequence"/>
</dbReference>
<name>A0A183FU67_HELPZ</name>
<organism evidence="3 4">
    <name type="scientific">Heligmosomoides polygyrus</name>
    <name type="common">Parasitic roundworm</name>
    <dbReference type="NCBI Taxonomy" id="6339"/>
    <lineage>
        <taxon>Eukaryota</taxon>
        <taxon>Metazoa</taxon>
        <taxon>Ecdysozoa</taxon>
        <taxon>Nematoda</taxon>
        <taxon>Chromadorea</taxon>
        <taxon>Rhabditida</taxon>
        <taxon>Rhabditina</taxon>
        <taxon>Rhabditomorpha</taxon>
        <taxon>Strongyloidea</taxon>
        <taxon>Heligmosomidae</taxon>
        <taxon>Heligmosomoides</taxon>
    </lineage>
</organism>